<dbReference type="AlphaFoldDB" id="A0A1X3JL25"/>
<dbReference type="EMBL" id="ADJB01000025">
    <property type="protein sequence ID" value="OSL15440.1"/>
    <property type="molecule type" value="Genomic_DNA"/>
</dbReference>
<dbReference type="GO" id="GO:0005524">
    <property type="term" value="F:ATP binding"/>
    <property type="evidence" value="ECO:0007669"/>
    <property type="project" value="UniProtKB-KW"/>
</dbReference>
<name>A0A1X3JL25_ECOLX</name>
<evidence type="ECO:0000313" key="2">
    <source>
        <dbReference type="EMBL" id="OSL15440.1"/>
    </source>
</evidence>
<protein>
    <submittedName>
        <fullName evidence="2">Insertion sequence ATP-binding protein</fullName>
    </submittedName>
</protein>
<feature type="domain" description="IstB-like ATP-binding" evidence="1">
    <location>
        <begin position="2"/>
        <end position="33"/>
    </location>
</feature>
<evidence type="ECO:0000259" key="1">
    <source>
        <dbReference type="Pfam" id="PF01695"/>
    </source>
</evidence>
<organism evidence="2 3">
    <name type="scientific">Escherichia coli H386</name>
    <dbReference type="NCBI Taxonomy" id="656397"/>
    <lineage>
        <taxon>Bacteria</taxon>
        <taxon>Pseudomonadati</taxon>
        <taxon>Pseudomonadota</taxon>
        <taxon>Gammaproteobacteria</taxon>
        <taxon>Enterobacterales</taxon>
        <taxon>Enterobacteriaceae</taxon>
        <taxon>Escherichia</taxon>
    </lineage>
</organism>
<reference evidence="2 3" key="1">
    <citation type="submission" date="2010-04" db="EMBL/GenBank/DDBJ databases">
        <title>The Genome Sequence of Escherichia coli H386.</title>
        <authorList>
            <consortium name="The Broad Institute Genome Sequencing Platform"/>
            <consortium name="The Broad Institute Genome Sequencing Center for Infectious Disease"/>
            <person name="Feldgarden M."/>
            <person name="Gordon D.M."/>
            <person name="Johnson J.R."/>
            <person name="Johnston B.D."/>
            <person name="Young S."/>
            <person name="Zeng Q."/>
            <person name="Koehrsen M."/>
            <person name="Alvarado L."/>
            <person name="Berlin A.M."/>
            <person name="Borenstein D."/>
            <person name="Chapman S.B."/>
            <person name="Chen Z."/>
            <person name="Engels R."/>
            <person name="Freedman E."/>
            <person name="Gellesch M."/>
            <person name="Goldberg J."/>
            <person name="Griggs A."/>
            <person name="Gujja S."/>
            <person name="Heilman E.R."/>
            <person name="Heiman D.I."/>
            <person name="Hepburn T.A."/>
            <person name="Howarth C."/>
            <person name="Jen D."/>
            <person name="Larson L."/>
            <person name="Mehta T."/>
            <person name="Park D."/>
            <person name="Pearson M."/>
            <person name="Richards J."/>
            <person name="Roberts A."/>
            <person name="Saif S."/>
            <person name="Shea T.D."/>
            <person name="Shenoy N."/>
            <person name="Sisk P."/>
            <person name="Stolte C."/>
            <person name="Sykes S.N."/>
            <person name="Walk T."/>
            <person name="White J."/>
            <person name="Yandava C."/>
            <person name="Haas B."/>
            <person name="Henn M.R."/>
            <person name="Nusbaum C."/>
            <person name="Birren B."/>
        </authorList>
    </citation>
    <scope>NUCLEOTIDE SEQUENCE [LARGE SCALE GENOMIC DNA]</scope>
    <source>
        <strain evidence="2 3">H386</strain>
    </source>
</reference>
<evidence type="ECO:0000313" key="3">
    <source>
        <dbReference type="Proteomes" id="UP000193045"/>
    </source>
</evidence>
<sequence length="39" mass="4330">MDETMAVAAADRLIHHGYMFELKGESYRKKTAKAVTSAT</sequence>
<dbReference type="Pfam" id="PF01695">
    <property type="entry name" value="IstB_IS21"/>
    <property type="match status" value="1"/>
</dbReference>
<dbReference type="InterPro" id="IPR002611">
    <property type="entry name" value="IstB_ATP-bd"/>
</dbReference>
<accession>A0A1X3JL25</accession>
<keyword evidence="2" id="KW-0067">ATP-binding</keyword>
<comment type="caution">
    <text evidence="2">The sequence shown here is derived from an EMBL/GenBank/DDBJ whole genome shotgun (WGS) entry which is preliminary data.</text>
</comment>
<keyword evidence="2" id="KW-0547">Nucleotide-binding</keyword>
<gene>
    <name evidence="2" type="ORF">ECVG_04804</name>
</gene>
<dbReference type="Proteomes" id="UP000193045">
    <property type="component" value="Unassembled WGS sequence"/>
</dbReference>
<proteinExistence type="predicted"/>